<dbReference type="STRING" id="1423815.FC27_GL000913"/>
<evidence type="ECO:0000256" key="3">
    <source>
        <dbReference type="ARBA" id="ARBA00023163"/>
    </source>
</evidence>
<dbReference type="Gene3D" id="1.10.10.10">
    <property type="entry name" value="Winged helix-like DNA-binding domain superfamily/Winged helix DNA-binding domain"/>
    <property type="match status" value="1"/>
</dbReference>
<gene>
    <name evidence="5" type="ORF">FC27_GL000913</name>
</gene>
<organism evidence="5 6">
    <name type="scientific">Companilactobacillus versmoldensis DSM 14857 = KCTC 3814</name>
    <dbReference type="NCBI Taxonomy" id="1423815"/>
    <lineage>
        <taxon>Bacteria</taxon>
        <taxon>Bacillati</taxon>
        <taxon>Bacillota</taxon>
        <taxon>Bacilli</taxon>
        <taxon>Lactobacillales</taxon>
        <taxon>Lactobacillaceae</taxon>
        <taxon>Companilactobacillus</taxon>
    </lineage>
</organism>
<dbReference type="CDD" id="cd07377">
    <property type="entry name" value="WHTH_GntR"/>
    <property type="match status" value="1"/>
</dbReference>
<feature type="domain" description="HTH gntR-type" evidence="4">
    <location>
        <begin position="2"/>
        <end position="70"/>
    </location>
</feature>
<dbReference type="OrthoDB" id="9813468at2"/>
<keyword evidence="2" id="KW-0238">DNA-binding</keyword>
<dbReference type="eggNOG" id="COG1609">
    <property type="taxonomic scope" value="Bacteria"/>
</dbReference>
<dbReference type="PROSITE" id="PS50949">
    <property type="entry name" value="HTH_GNTR"/>
    <property type="match status" value="1"/>
</dbReference>
<dbReference type="RefSeq" id="WP_010624012.1">
    <property type="nucleotide sequence ID" value="NZ_AZFA01000002.1"/>
</dbReference>
<dbReference type="Gene3D" id="3.40.50.2300">
    <property type="match status" value="2"/>
</dbReference>
<dbReference type="GO" id="GO:0000976">
    <property type="term" value="F:transcription cis-regulatory region binding"/>
    <property type="evidence" value="ECO:0007669"/>
    <property type="project" value="TreeGrafter"/>
</dbReference>
<dbReference type="Proteomes" id="UP000051647">
    <property type="component" value="Unassembled WGS sequence"/>
</dbReference>
<name>A0A0R1SGG5_9LACO</name>
<dbReference type="EMBL" id="AZFA01000002">
    <property type="protein sequence ID" value="KRL68172.1"/>
    <property type="molecule type" value="Genomic_DNA"/>
</dbReference>
<dbReference type="InterPro" id="IPR036390">
    <property type="entry name" value="WH_DNA-bd_sf"/>
</dbReference>
<dbReference type="SUPFAM" id="SSF46785">
    <property type="entry name" value="Winged helix' DNA-binding domain"/>
    <property type="match status" value="1"/>
</dbReference>
<dbReference type="InterPro" id="IPR036388">
    <property type="entry name" value="WH-like_DNA-bd_sf"/>
</dbReference>
<dbReference type="SUPFAM" id="SSF53822">
    <property type="entry name" value="Periplasmic binding protein-like I"/>
    <property type="match status" value="1"/>
</dbReference>
<dbReference type="PRINTS" id="PR00035">
    <property type="entry name" value="HTHGNTR"/>
</dbReference>
<proteinExistence type="predicted"/>
<dbReference type="InterPro" id="IPR000524">
    <property type="entry name" value="Tscrpt_reg_HTH_GntR"/>
</dbReference>
<dbReference type="InterPro" id="IPR028082">
    <property type="entry name" value="Peripla_BP_I"/>
</dbReference>
<comment type="caution">
    <text evidence="5">The sequence shown here is derived from an EMBL/GenBank/DDBJ whole genome shotgun (WGS) entry which is preliminary data.</text>
</comment>
<dbReference type="InterPro" id="IPR046335">
    <property type="entry name" value="LacI/GalR-like_sensor"/>
</dbReference>
<keyword evidence="1" id="KW-0805">Transcription regulation</keyword>
<evidence type="ECO:0000259" key="4">
    <source>
        <dbReference type="PROSITE" id="PS50949"/>
    </source>
</evidence>
<accession>A0A0R1SGG5</accession>
<evidence type="ECO:0000256" key="2">
    <source>
        <dbReference type="ARBA" id="ARBA00023125"/>
    </source>
</evidence>
<evidence type="ECO:0000256" key="1">
    <source>
        <dbReference type="ARBA" id="ARBA00023015"/>
    </source>
</evidence>
<evidence type="ECO:0000313" key="5">
    <source>
        <dbReference type="EMBL" id="KRL68172.1"/>
    </source>
</evidence>
<dbReference type="Pfam" id="PF13377">
    <property type="entry name" value="Peripla_BP_3"/>
    <property type="match status" value="1"/>
</dbReference>
<reference evidence="5 6" key="1">
    <citation type="journal article" date="2015" name="Genome Announc.">
        <title>Expanding the biotechnology potential of lactobacilli through comparative genomics of 213 strains and associated genera.</title>
        <authorList>
            <person name="Sun Z."/>
            <person name="Harris H.M."/>
            <person name="McCann A."/>
            <person name="Guo C."/>
            <person name="Argimon S."/>
            <person name="Zhang W."/>
            <person name="Yang X."/>
            <person name="Jeffery I.B."/>
            <person name="Cooney J.C."/>
            <person name="Kagawa T.F."/>
            <person name="Liu W."/>
            <person name="Song Y."/>
            <person name="Salvetti E."/>
            <person name="Wrobel A."/>
            <person name="Rasinkangas P."/>
            <person name="Parkhill J."/>
            <person name="Rea M.C."/>
            <person name="O'Sullivan O."/>
            <person name="Ritari J."/>
            <person name="Douillard F.P."/>
            <person name="Paul Ross R."/>
            <person name="Yang R."/>
            <person name="Briner A.E."/>
            <person name="Felis G.E."/>
            <person name="de Vos W.M."/>
            <person name="Barrangou R."/>
            <person name="Klaenhammer T.R."/>
            <person name="Caufield P.W."/>
            <person name="Cui Y."/>
            <person name="Zhang H."/>
            <person name="O'Toole P.W."/>
        </authorList>
    </citation>
    <scope>NUCLEOTIDE SEQUENCE [LARGE SCALE GENOMIC DNA]</scope>
    <source>
        <strain evidence="5 6">DSM 14857</strain>
    </source>
</reference>
<protein>
    <submittedName>
        <fullName evidence="5">GntR family transcriptional regulator</fullName>
    </submittedName>
</protein>
<dbReference type="CDD" id="cd01541">
    <property type="entry name" value="PBP1_AraR"/>
    <property type="match status" value="1"/>
</dbReference>
<dbReference type="InterPro" id="IPR033532">
    <property type="entry name" value="AraR_ligand_bind_dom"/>
</dbReference>
<keyword evidence="3" id="KW-0804">Transcription</keyword>
<dbReference type="PATRIC" id="fig|1423815.3.peg.934"/>
<keyword evidence="6" id="KW-1185">Reference proteome</keyword>
<evidence type="ECO:0000313" key="6">
    <source>
        <dbReference type="Proteomes" id="UP000051647"/>
    </source>
</evidence>
<dbReference type="PANTHER" id="PTHR30146">
    <property type="entry name" value="LACI-RELATED TRANSCRIPTIONAL REPRESSOR"/>
    <property type="match status" value="1"/>
</dbReference>
<dbReference type="PANTHER" id="PTHR30146:SF150">
    <property type="entry name" value="ARABINOSE METABOLISM TRANSCRIPTIONAL REPRESSOR"/>
    <property type="match status" value="1"/>
</dbReference>
<sequence>METKYETVKQDLREKILSGFYEINDKLPTESVMMKTYNVSRYTIRRAISDLEIEHYIYTIQGGGMFVDDWQKHIKKQPLESKQIGVITTHIADYIFPNIITGIDRFISNEGYSILLSNTQNNPEKERTSLQRMLDSNLSGLIIEPTQSAIENPNHDLFIKLQNSQLPTIFIDSHYPDLDFPYIEMADVDAGKAVTDALFDLGHERILGIFKIDDSQGVHRMNGYIKSYQAHNQYSYLSEIVMYQSSDNLHSVFMRIEAILRREDRPTAIVCYNDQLAIQVIDLIRSLKMQVPDDISVIAFDNYQLSRYISPKLSTVEHPKEKMGRDAAKMLFDLMDGKDTEKVIKYPPQLILRESTAKLEQNK</sequence>
<dbReference type="GO" id="GO:0003700">
    <property type="term" value="F:DNA-binding transcription factor activity"/>
    <property type="evidence" value="ECO:0007669"/>
    <property type="project" value="InterPro"/>
</dbReference>
<dbReference type="Pfam" id="PF00392">
    <property type="entry name" value="GntR"/>
    <property type="match status" value="1"/>
</dbReference>
<dbReference type="AlphaFoldDB" id="A0A0R1SGG5"/>
<dbReference type="SMART" id="SM00345">
    <property type="entry name" value="HTH_GNTR"/>
    <property type="match status" value="1"/>
</dbReference>